<gene>
    <name evidence="2" type="ORF">J4727_12515</name>
</gene>
<organism evidence="2 3">
    <name type="scientific">Providencia rettgeri</name>
    <dbReference type="NCBI Taxonomy" id="587"/>
    <lineage>
        <taxon>Bacteria</taxon>
        <taxon>Pseudomonadati</taxon>
        <taxon>Pseudomonadota</taxon>
        <taxon>Gammaproteobacteria</taxon>
        <taxon>Enterobacterales</taxon>
        <taxon>Morganellaceae</taxon>
        <taxon>Providencia</taxon>
    </lineage>
</organism>
<proteinExistence type="predicted"/>
<name>A0A939NET4_PRORE</name>
<evidence type="ECO:0000313" key="3">
    <source>
        <dbReference type="Proteomes" id="UP000664477"/>
    </source>
</evidence>
<evidence type="ECO:0000313" key="2">
    <source>
        <dbReference type="EMBL" id="MBO1916305.1"/>
    </source>
</evidence>
<dbReference type="InterPro" id="IPR006915">
    <property type="entry name" value="DUF637_hemagglutn_put"/>
</dbReference>
<comment type="caution">
    <text evidence="2">The sequence shown here is derived from an EMBL/GenBank/DDBJ whole genome shotgun (WGS) entry which is preliminary data.</text>
</comment>
<dbReference type="AlphaFoldDB" id="A0A939NET4"/>
<dbReference type="EMBL" id="JAGETQ010000068">
    <property type="protein sequence ID" value="MBO1916305.1"/>
    <property type="molecule type" value="Genomic_DNA"/>
</dbReference>
<dbReference type="Pfam" id="PF04830">
    <property type="entry name" value="DUF637"/>
    <property type="match status" value="1"/>
</dbReference>
<reference evidence="2" key="1">
    <citation type="submission" date="2021-03" db="EMBL/GenBank/DDBJ databases">
        <title>Molecular epidemiology and mechanisms of colistin and carbapenem resistance in Enterobacteriaceae from clinical isolates, the environment and porcine samples in Pretoria, South Africa.</title>
        <authorList>
            <person name="Bogoshi D."/>
            <person name="Mbelle N.M."/>
            <person name="Naidoo V."/>
            <person name="Osei Sekyere J."/>
        </authorList>
    </citation>
    <scope>NUCLEOTIDE SEQUENCE</scope>
    <source>
        <strain evidence="2">C052</strain>
    </source>
</reference>
<evidence type="ECO:0000259" key="1">
    <source>
        <dbReference type="Pfam" id="PF04830"/>
    </source>
</evidence>
<sequence>MAGQSAISSTIGTTIQGGSFSENFKTALLSNVAGQIQAEGANLIAINSSIYM</sequence>
<protein>
    <submittedName>
        <fullName evidence="2">DUF637 domain-containing protein</fullName>
    </submittedName>
</protein>
<feature type="domain" description="DUF637" evidence="1">
    <location>
        <begin position="2"/>
        <end position="49"/>
    </location>
</feature>
<dbReference type="Proteomes" id="UP000664477">
    <property type="component" value="Unassembled WGS sequence"/>
</dbReference>
<accession>A0A939NET4</accession>